<dbReference type="RefSeq" id="WP_183553223.1">
    <property type="nucleotide sequence ID" value="NZ_JACHBX010000001.1"/>
</dbReference>
<evidence type="ECO:0000256" key="2">
    <source>
        <dbReference type="SAM" id="Phobius"/>
    </source>
</evidence>
<feature type="transmembrane region" description="Helical" evidence="2">
    <location>
        <begin position="36"/>
        <end position="54"/>
    </location>
</feature>
<dbReference type="PANTHER" id="PTHR40031:SF1">
    <property type="entry name" value="MEMBRANE-BOUND METAL-DEPENDENT HYDROLASE"/>
    <property type="match status" value="1"/>
</dbReference>
<feature type="region of interest" description="Disordered" evidence="1">
    <location>
        <begin position="387"/>
        <end position="409"/>
    </location>
</feature>
<dbReference type="InterPro" id="IPR007404">
    <property type="entry name" value="YdjM-like"/>
</dbReference>
<organism evidence="3 4">
    <name type="scientific">Massilia aurea</name>
    <dbReference type="NCBI Taxonomy" id="373040"/>
    <lineage>
        <taxon>Bacteria</taxon>
        <taxon>Pseudomonadati</taxon>
        <taxon>Pseudomonadota</taxon>
        <taxon>Betaproteobacteria</taxon>
        <taxon>Burkholderiales</taxon>
        <taxon>Oxalobacteraceae</taxon>
        <taxon>Telluria group</taxon>
        <taxon>Massilia</taxon>
    </lineage>
</organism>
<dbReference type="Proteomes" id="UP000540787">
    <property type="component" value="Unassembled WGS sequence"/>
</dbReference>
<evidence type="ECO:0000313" key="4">
    <source>
        <dbReference type="Proteomes" id="UP000540787"/>
    </source>
</evidence>
<dbReference type="PANTHER" id="PTHR40031">
    <property type="entry name" value="HYPOTHETICAL MEMBRANE SPANNING PROTEIN"/>
    <property type="match status" value="1"/>
</dbReference>
<dbReference type="InterPro" id="IPR053170">
    <property type="entry name" value="Transcription_regulator"/>
</dbReference>
<evidence type="ECO:0000256" key="1">
    <source>
        <dbReference type="SAM" id="MobiDB-lite"/>
    </source>
</evidence>
<feature type="transmembrane region" description="Helical" evidence="2">
    <location>
        <begin position="185"/>
        <end position="211"/>
    </location>
</feature>
<protein>
    <submittedName>
        <fullName evidence="3">Inner membrane protein</fullName>
    </submittedName>
</protein>
<feature type="transmembrane region" description="Helical" evidence="2">
    <location>
        <begin position="105"/>
        <end position="122"/>
    </location>
</feature>
<keyword evidence="2" id="KW-0812">Transmembrane</keyword>
<feature type="transmembrane region" description="Helical" evidence="2">
    <location>
        <begin position="142"/>
        <end position="165"/>
    </location>
</feature>
<dbReference type="AlphaFoldDB" id="A0A7W9WZF7"/>
<keyword evidence="2" id="KW-1133">Transmembrane helix</keyword>
<keyword evidence="4" id="KW-1185">Reference proteome</keyword>
<accession>A0A7W9WZF7</accession>
<keyword evidence="2" id="KW-0472">Membrane</keyword>
<feature type="transmembrane region" description="Helical" evidence="2">
    <location>
        <begin position="217"/>
        <end position="237"/>
    </location>
</feature>
<dbReference type="Pfam" id="PF04307">
    <property type="entry name" value="YdjM"/>
    <property type="match status" value="1"/>
</dbReference>
<dbReference type="EMBL" id="JACHBX010000001">
    <property type="protein sequence ID" value="MBB6133654.1"/>
    <property type="molecule type" value="Genomic_DNA"/>
</dbReference>
<gene>
    <name evidence="3" type="ORF">HD842_001765</name>
</gene>
<proteinExistence type="predicted"/>
<feature type="transmembrane region" description="Helical" evidence="2">
    <location>
        <begin position="74"/>
        <end position="93"/>
    </location>
</feature>
<comment type="caution">
    <text evidence="3">The sequence shown here is derived from an EMBL/GenBank/DDBJ whole genome shotgun (WGS) entry which is preliminary data.</text>
</comment>
<feature type="compositionally biased region" description="Basic and acidic residues" evidence="1">
    <location>
        <begin position="397"/>
        <end position="409"/>
    </location>
</feature>
<reference evidence="3 4" key="1">
    <citation type="submission" date="2020-08" db="EMBL/GenBank/DDBJ databases">
        <title>The Agave Microbiome: Exploring the role of microbial communities in plant adaptations to desert environments.</title>
        <authorList>
            <person name="Partida-Martinez L.P."/>
        </authorList>
    </citation>
    <scope>NUCLEOTIDE SEQUENCE [LARGE SCALE GENOMIC DNA]</scope>
    <source>
        <strain evidence="3 4">AT3.2</strain>
    </source>
</reference>
<name>A0A7W9WZF7_9BURK</name>
<evidence type="ECO:0000313" key="3">
    <source>
        <dbReference type="EMBL" id="MBB6133654.1"/>
    </source>
</evidence>
<sequence>MDNLTHSLVGLALGELVDRALPAHPDPQRGRTRRRVLLATGALASNFPDLDLVLTPLLAPPLGYLLHHRGHTHTLLFALPQIALLLGLMWLLWPGARRLMQGDRTARNAILATAALGMVLHLSLDFLNVYGVHPFYPLDARWLYGDIVFIVEPVFWTALGVALALQVPGRVLRWMLTGLMLAAPVLFFAMGFLQWGSLVGLLLLAGVVALASRRAGAAGLVTAVVACLGFIAIQGVAGHLAREQIRSALAQVEPGSRVLDMPLSAFPSNPLCWSFATVTENGGAGSYAIRLGVLSLAPGVTGVEACPARFGGMPGSAPAEFAWKYREDGNLAGLRGLQRDNCQFDAWLRFARVPSLIGGKATDIRFSAPGEDNFSTLPYGAMASQPCPAPVPQWGRPRGDLLGEGRDRP</sequence>